<dbReference type="EMBL" id="PQVF01000001">
    <property type="protein sequence ID" value="POY38977.1"/>
    <property type="molecule type" value="Genomic_DNA"/>
</dbReference>
<evidence type="ECO:0000313" key="2">
    <source>
        <dbReference type="EMBL" id="POY38977.1"/>
    </source>
</evidence>
<reference evidence="2 3" key="1">
    <citation type="submission" date="2018-01" db="EMBL/GenBank/DDBJ databases">
        <authorList>
            <person name="Gaut B.S."/>
            <person name="Morton B.R."/>
            <person name="Clegg M.T."/>
            <person name="Duvall M.R."/>
        </authorList>
    </citation>
    <scope>NUCLEOTIDE SEQUENCE [LARGE SCALE GENOMIC DNA]</scope>
    <source>
        <strain evidence="2 3">HR-AV</strain>
    </source>
</reference>
<dbReference type="InterPro" id="IPR025629">
    <property type="entry name" value="DUF4287"/>
</dbReference>
<evidence type="ECO:0000313" key="3">
    <source>
        <dbReference type="Proteomes" id="UP000236893"/>
    </source>
</evidence>
<keyword evidence="3" id="KW-1185">Reference proteome</keyword>
<name>A0A2S5A9P8_9SPHI</name>
<protein>
    <recommendedName>
        <fullName evidence="1">DUF5655 domain-containing protein</fullName>
    </recommendedName>
</protein>
<dbReference type="Proteomes" id="UP000236893">
    <property type="component" value="Unassembled WGS sequence"/>
</dbReference>
<accession>A0A2S5A9P8</accession>
<sequence>MSFEAYIENIKAKTGKTPEDFKQLAEKLGFIENGAVKTTVKAGEIVAWLKNDFNLGHGHAMAIYSVFKGLKEQLQDTEGTLAKHFTGEKEKWRTVYDTLIKKVNAFGNDIAIAPVASYISLLRADRKFAIVQVTKDRMDIGFKLKNQAQTDRFENAGNWNAMMTHKVSIITSKELDKELYSWLQKAYEQNGPKNEQK</sequence>
<dbReference type="InterPro" id="IPR043714">
    <property type="entry name" value="DUF5655"/>
</dbReference>
<dbReference type="OrthoDB" id="9809825at2"/>
<dbReference type="AlphaFoldDB" id="A0A2S5A9P8"/>
<evidence type="ECO:0000259" key="1">
    <source>
        <dbReference type="Pfam" id="PF18899"/>
    </source>
</evidence>
<organism evidence="2 3">
    <name type="scientific">Solitalea longa</name>
    <dbReference type="NCBI Taxonomy" id="2079460"/>
    <lineage>
        <taxon>Bacteria</taxon>
        <taxon>Pseudomonadati</taxon>
        <taxon>Bacteroidota</taxon>
        <taxon>Sphingobacteriia</taxon>
        <taxon>Sphingobacteriales</taxon>
        <taxon>Sphingobacteriaceae</taxon>
        <taxon>Solitalea</taxon>
    </lineage>
</organism>
<dbReference type="Pfam" id="PF18899">
    <property type="entry name" value="DUF5655"/>
    <property type="match status" value="1"/>
</dbReference>
<gene>
    <name evidence="2" type="ORF">C3K47_00295</name>
</gene>
<dbReference type="Pfam" id="PF14117">
    <property type="entry name" value="DUF4287"/>
    <property type="match status" value="1"/>
</dbReference>
<dbReference type="RefSeq" id="WP_103787079.1">
    <property type="nucleotide sequence ID" value="NZ_PQVF01000001.1"/>
</dbReference>
<comment type="caution">
    <text evidence="2">The sequence shown here is derived from an EMBL/GenBank/DDBJ whole genome shotgun (WGS) entry which is preliminary data.</text>
</comment>
<feature type="domain" description="DUF5655" evidence="1">
    <location>
        <begin position="83"/>
        <end position="190"/>
    </location>
</feature>
<proteinExistence type="predicted"/>